<dbReference type="NCBIfam" id="TIGR00254">
    <property type="entry name" value="GGDEF"/>
    <property type="match status" value="1"/>
</dbReference>
<feature type="domain" description="GGDEF" evidence="2">
    <location>
        <begin position="146"/>
        <end position="276"/>
    </location>
</feature>
<evidence type="ECO:0000313" key="4">
    <source>
        <dbReference type="Proteomes" id="UP001431449"/>
    </source>
</evidence>
<dbReference type="InterPro" id="IPR029787">
    <property type="entry name" value="Nucleotide_cyclase"/>
</dbReference>
<dbReference type="InterPro" id="IPR000160">
    <property type="entry name" value="GGDEF_dom"/>
</dbReference>
<evidence type="ECO:0000259" key="2">
    <source>
        <dbReference type="PROSITE" id="PS50887"/>
    </source>
</evidence>
<dbReference type="PANTHER" id="PTHR46663:SF3">
    <property type="entry name" value="SLL0267 PROTEIN"/>
    <property type="match status" value="1"/>
</dbReference>
<feature type="region of interest" description="Disordered" evidence="1">
    <location>
        <begin position="50"/>
        <end position="69"/>
    </location>
</feature>
<dbReference type="SMART" id="SM00267">
    <property type="entry name" value="GGDEF"/>
    <property type="match status" value="1"/>
</dbReference>
<dbReference type="EMBL" id="JALNMH010000002">
    <property type="protein sequence ID" value="MCK7592548.1"/>
    <property type="molecule type" value="Genomic_DNA"/>
</dbReference>
<evidence type="ECO:0000313" key="3">
    <source>
        <dbReference type="EMBL" id="MCK7592548.1"/>
    </source>
</evidence>
<dbReference type="PANTHER" id="PTHR46663">
    <property type="entry name" value="DIGUANYLATE CYCLASE DGCT-RELATED"/>
    <property type="match status" value="1"/>
</dbReference>
<reference evidence="3" key="1">
    <citation type="submission" date="2022-04" db="EMBL/GenBank/DDBJ databases">
        <title>Lysobacter sp. CAU 1642 isolated from sea sand.</title>
        <authorList>
            <person name="Kim W."/>
        </authorList>
    </citation>
    <scope>NUCLEOTIDE SEQUENCE</scope>
    <source>
        <strain evidence="3">CAU 1642</strain>
    </source>
</reference>
<dbReference type="RefSeq" id="WP_248204755.1">
    <property type="nucleotide sequence ID" value="NZ_JALNMH010000002.1"/>
</dbReference>
<dbReference type="SUPFAM" id="SSF55073">
    <property type="entry name" value="Nucleotide cyclase"/>
    <property type="match status" value="1"/>
</dbReference>
<dbReference type="CDD" id="cd01949">
    <property type="entry name" value="GGDEF"/>
    <property type="match status" value="1"/>
</dbReference>
<dbReference type="Pfam" id="PF00990">
    <property type="entry name" value="GGDEF"/>
    <property type="match status" value="1"/>
</dbReference>
<organism evidence="3 4">
    <name type="scientific">Pseudomarimonas salicorniae</name>
    <dbReference type="NCBI Taxonomy" id="2933270"/>
    <lineage>
        <taxon>Bacteria</taxon>
        <taxon>Pseudomonadati</taxon>
        <taxon>Pseudomonadota</taxon>
        <taxon>Gammaproteobacteria</taxon>
        <taxon>Lysobacterales</taxon>
        <taxon>Lysobacteraceae</taxon>
        <taxon>Pseudomarimonas</taxon>
    </lineage>
</organism>
<dbReference type="InterPro" id="IPR043128">
    <property type="entry name" value="Rev_trsase/Diguanyl_cyclase"/>
</dbReference>
<dbReference type="Proteomes" id="UP001431449">
    <property type="component" value="Unassembled WGS sequence"/>
</dbReference>
<gene>
    <name evidence="3" type="ORF">M0G41_02565</name>
</gene>
<dbReference type="InterPro" id="IPR052163">
    <property type="entry name" value="DGC-Regulatory_Protein"/>
</dbReference>
<keyword evidence="4" id="KW-1185">Reference proteome</keyword>
<dbReference type="PROSITE" id="PS50887">
    <property type="entry name" value="GGDEF"/>
    <property type="match status" value="1"/>
</dbReference>
<protein>
    <submittedName>
        <fullName evidence="3">GGDEF domain-containing protein</fullName>
    </submittedName>
</protein>
<sequence length="276" mass="29900">MTADARSTIEPDWLRQALDHVAAEVGIRDGDGRWLYANRALRERLGLQELPDADPVPPGQAMQSHGPGRGAAAEQVEEEIALALEDPATGVAGATLCIRSEQAELLRLRREVRQLGLNDPVTGLPNRRLLFERIGQAQQRSKRSGHFGAIVVVDLERFRVVNDRHGHETGDRLLHEVGQRIAGTVRATDTVARLAADEFVVLAEGVGLDQSQGIDFTAQLRQRIDEALSAPCELGPLSLRLTARVGNLLFRGEEPSASDLLTAAAEIASRSDPSAP</sequence>
<evidence type="ECO:0000256" key="1">
    <source>
        <dbReference type="SAM" id="MobiDB-lite"/>
    </source>
</evidence>
<comment type="caution">
    <text evidence="3">The sequence shown here is derived from an EMBL/GenBank/DDBJ whole genome shotgun (WGS) entry which is preliminary data.</text>
</comment>
<proteinExistence type="predicted"/>
<accession>A0ABT0GDC1</accession>
<name>A0ABT0GDC1_9GAMM</name>
<dbReference type="Gene3D" id="3.30.70.270">
    <property type="match status" value="1"/>
</dbReference>